<dbReference type="RefSeq" id="WP_377601869.1">
    <property type="nucleotide sequence ID" value="NZ_JBHUME010000007.1"/>
</dbReference>
<comment type="caution">
    <text evidence="1">The sequence shown here is derived from an EMBL/GenBank/DDBJ whole genome shotgun (WGS) entry which is preliminary data.</text>
</comment>
<keyword evidence="1" id="KW-0808">Transferase</keyword>
<gene>
    <name evidence="1" type="ORF">ACFSUF_08005</name>
</gene>
<evidence type="ECO:0000313" key="1">
    <source>
        <dbReference type="EMBL" id="MFD2612362.1"/>
    </source>
</evidence>
<dbReference type="Proteomes" id="UP001597541">
    <property type="component" value="Unassembled WGS sequence"/>
</dbReference>
<dbReference type="GO" id="GO:0016757">
    <property type="term" value="F:glycosyltransferase activity"/>
    <property type="evidence" value="ECO:0007669"/>
    <property type="project" value="UniProtKB-KW"/>
</dbReference>
<name>A0ABW5PAN4_9BACL</name>
<reference evidence="2" key="1">
    <citation type="journal article" date="2019" name="Int. J. Syst. Evol. Microbiol.">
        <title>The Global Catalogue of Microorganisms (GCM) 10K type strain sequencing project: providing services to taxonomists for standard genome sequencing and annotation.</title>
        <authorList>
            <consortium name="The Broad Institute Genomics Platform"/>
            <consortium name="The Broad Institute Genome Sequencing Center for Infectious Disease"/>
            <person name="Wu L."/>
            <person name="Ma J."/>
        </authorList>
    </citation>
    <scope>NUCLEOTIDE SEQUENCE [LARGE SCALE GENOMIC DNA]</scope>
    <source>
        <strain evidence="2">KCTC 3950</strain>
    </source>
</reference>
<dbReference type="EMBL" id="JBHUME010000007">
    <property type="protein sequence ID" value="MFD2612362.1"/>
    <property type="molecule type" value="Genomic_DNA"/>
</dbReference>
<dbReference type="EC" id="2.4.-.-" evidence="1"/>
<proteinExistence type="predicted"/>
<organism evidence="1 2">
    <name type="scientific">Paenibacillus gansuensis</name>
    <dbReference type="NCBI Taxonomy" id="306542"/>
    <lineage>
        <taxon>Bacteria</taxon>
        <taxon>Bacillati</taxon>
        <taxon>Bacillota</taxon>
        <taxon>Bacilli</taxon>
        <taxon>Bacillales</taxon>
        <taxon>Paenibacillaceae</taxon>
        <taxon>Paenibacillus</taxon>
    </lineage>
</organism>
<protein>
    <submittedName>
        <fullName evidence="1">Glycosyltransferase</fullName>
        <ecNumber evidence="1">2.4.-.-</ecNumber>
    </submittedName>
</protein>
<dbReference type="Gene3D" id="3.40.50.2000">
    <property type="entry name" value="Glycogen Phosphorylase B"/>
    <property type="match status" value="1"/>
</dbReference>
<keyword evidence="2" id="KW-1185">Reference proteome</keyword>
<keyword evidence="1" id="KW-0328">Glycosyltransferase</keyword>
<evidence type="ECO:0000313" key="2">
    <source>
        <dbReference type="Proteomes" id="UP001597541"/>
    </source>
</evidence>
<accession>A0ABW5PAN4</accession>
<dbReference type="SUPFAM" id="SSF53756">
    <property type="entry name" value="UDP-Glycosyltransferase/glycogen phosphorylase"/>
    <property type="match status" value="1"/>
</dbReference>
<sequence>MGRRNVLIIGNAYTPSYQIGIRQPFLLLEKEKDYRFETKWDWEVTKETISKFDVVILFRTVKQRSLDCLMWAKELGKKTVYFIDDHFLAIPMKASLGKRYADPEIRRLYTEFLRKADVVKVDSSFFSQHIRTHFNRNAVYFPASVDFSYVDKLEARQRTDNTIVIGYEGGSKDSAFSPVVPAILRILEKYRGRVRVEFMGYIPSALKSHHRVTYIEGDPNYRSFLKRFKQASWDIGLAPLEHTLFDDCKTNNKFREYAACSVPGIYSATPAYRDGVIHRETGMYAASNPDSWASCMEQLIEDAELRRKIRLNAGEYARKHYSIARCAEQWHKLVLGV</sequence>